<keyword evidence="4 6" id="KW-0472">Membrane</keyword>
<reference evidence="9 10" key="1">
    <citation type="submission" date="2019-04" db="EMBL/GenBank/DDBJ databases">
        <title>Aspergillus burnettii sp. nov., novel species from soil in southeast Queensland.</title>
        <authorList>
            <person name="Gilchrist C.L.M."/>
            <person name="Pitt J.I."/>
            <person name="Lange L."/>
            <person name="Lacey H.J."/>
            <person name="Vuong D."/>
            <person name="Midgley D.J."/>
            <person name="Greenfield P."/>
            <person name="Bradbury M."/>
            <person name="Lacey E."/>
            <person name="Busk P.K."/>
            <person name="Pilgaard B."/>
            <person name="Chooi Y.H."/>
            <person name="Piggott A.M."/>
        </authorList>
    </citation>
    <scope>NUCLEOTIDE SEQUENCE [LARGE SCALE GENOMIC DNA]</scope>
    <source>
        <strain evidence="9 10">FRR 5400</strain>
    </source>
</reference>
<dbReference type="EMBL" id="ML735287">
    <property type="protein sequence ID" value="KAE8387808.1"/>
    <property type="molecule type" value="Genomic_DNA"/>
</dbReference>
<dbReference type="InterPro" id="IPR049326">
    <property type="entry name" value="Rhodopsin_dom_fungi"/>
</dbReference>
<gene>
    <name evidence="8" type="ORF">BDV23DRAFT_185950</name>
    <name evidence="9" type="ORF">ETB97_003809</name>
</gene>
<evidence type="ECO:0000256" key="6">
    <source>
        <dbReference type="SAM" id="Phobius"/>
    </source>
</evidence>
<dbReference type="Proteomes" id="UP000541154">
    <property type="component" value="Unassembled WGS sequence"/>
</dbReference>
<evidence type="ECO:0000256" key="4">
    <source>
        <dbReference type="ARBA" id="ARBA00023136"/>
    </source>
</evidence>
<dbReference type="EMBL" id="SPNV01000192">
    <property type="protein sequence ID" value="KAF5858755.1"/>
    <property type="molecule type" value="Genomic_DNA"/>
</dbReference>
<keyword evidence="2 6" id="KW-0812">Transmembrane</keyword>
<dbReference type="AlphaFoldDB" id="A0A5N7C1R7"/>
<sequence length="187" mass="21322">MSLVRDETWVPELWSLFGVGMVILLARIGLRCWVYGFREPAAEDCLSVFIPAFYTVNAVGCYLVYINGNKVDFTQEEINALTDEEARRLIFGTKWELALAYSYVTTLWLLKASLLLLYWRLTRNLGKHRLLVLLIAITCVLAYVGVMLSMALSCIPSRRFWQIKPLPSINCVRPPNIFIALTVSNVL</sequence>
<dbReference type="PANTHER" id="PTHR33048">
    <property type="entry name" value="PTH11-LIKE INTEGRAL MEMBRANE PROTEIN (AFU_ORTHOLOGUE AFUA_5G11245)"/>
    <property type="match status" value="1"/>
</dbReference>
<name>A0A5N7C1R7_PETAA</name>
<evidence type="ECO:0000313" key="8">
    <source>
        <dbReference type="EMBL" id="KAE8387808.1"/>
    </source>
</evidence>
<feature type="transmembrane region" description="Helical" evidence="6">
    <location>
        <begin position="98"/>
        <end position="118"/>
    </location>
</feature>
<evidence type="ECO:0000259" key="7">
    <source>
        <dbReference type="Pfam" id="PF20684"/>
    </source>
</evidence>
<proteinExistence type="inferred from homology"/>
<evidence type="ECO:0000256" key="3">
    <source>
        <dbReference type="ARBA" id="ARBA00022989"/>
    </source>
</evidence>
<feature type="domain" description="Rhodopsin" evidence="7">
    <location>
        <begin position="31"/>
        <end position="186"/>
    </location>
</feature>
<evidence type="ECO:0000313" key="9">
    <source>
        <dbReference type="EMBL" id="KAF5858755.1"/>
    </source>
</evidence>
<feature type="transmembrane region" description="Helical" evidence="6">
    <location>
        <begin position="13"/>
        <end position="34"/>
    </location>
</feature>
<accession>A0A8H6A2K6</accession>
<comment type="similarity">
    <text evidence="5">Belongs to the SAT4 family.</text>
</comment>
<dbReference type="GO" id="GO:0016020">
    <property type="term" value="C:membrane"/>
    <property type="evidence" value="ECO:0007669"/>
    <property type="project" value="UniProtKB-SubCell"/>
</dbReference>
<keyword evidence="3 6" id="KW-1133">Transmembrane helix</keyword>
<dbReference type="Pfam" id="PF20684">
    <property type="entry name" value="Fung_rhodopsin"/>
    <property type="match status" value="1"/>
</dbReference>
<feature type="transmembrane region" description="Helical" evidence="6">
    <location>
        <begin position="46"/>
        <end position="65"/>
    </location>
</feature>
<reference evidence="8" key="2">
    <citation type="submission" date="2019-04" db="EMBL/GenBank/DDBJ databases">
        <title>Friends and foes A comparative genomics studyof 23 Aspergillus species from section Flavi.</title>
        <authorList>
            <consortium name="DOE Joint Genome Institute"/>
            <person name="Kjaerbolling I."/>
            <person name="Vesth T."/>
            <person name="Frisvad J.C."/>
            <person name="Nybo J.L."/>
            <person name="Theobald S."/>
            <person name="Kildgaard S."/>
            <person name="Isbrandt T."/>
            <person name="Kuo A."/>
            <person name="Sato A."/>
            <person name="Lyhne E.K."/>
            <person name="Kogle M.E."/>
            <person name="Wiebenga A."/>
            <person name="Kun R.S."/>
            <person name="Lubbers R.J."/>
            <person name="Makela M.R."/>
            <person name="Barry K."/>
            <person name="Chovatia M."/>
            <person name="Clum A."/>
            <person name="Daum C."/>
            <person name="Haridas S."/>
            <person name="He G."/>
            <person name="LaButti K."/>
            <person name="Lipzen A."/>
            <person name="Mondo S."/>
            <person name="Riley R."/>
            <person name="Salamov A."/>
            <person name="Simmons B.A."/>
            <person name="Magnuson J.K."/>
            <person name="Henrissat B."/>
            <person name="Mortensen U.H."/>
            <person name="Larsen T.O."/>
            <person name="Devries R.P."/>
            <person name="Grigoriev I.V."/>
            <person name="Machida M."/>
            <person name="Baker S.E."/>
            <person name="Andersen M.R."/>
        </authorList>
    </citation>
    <scope>NUCLEOTIDE SEQUENCE [LARGE SCALE GENOMIC DNA]</scope>
    <source>
        <strain evidence="8">IBT 14317</strain>
    </source>
</reference>
<keyword evidence="10" id="KW-1185">Reference proteome</keyword>
<organism evidence="8">
    <name type="scientific">Petromyces alliaceus</name>
    <name type="common">Aspergillus alliaceus</name>
    <dbReference type="NCBI Taxonomy" id="209559"/>
    <lineage>
        <taxon>Eukaryota</taxon>
        <taxon>Fungi</taxon>
        <taxon>Dikarya</taxon>
        <taxon>Ascomycota</taxon>
        <taxon>Pezizomycotina</taxon>
        <taxon>Eurotiomycetes</taxon>
        <taxon>Eurotiomycetidae</taxon>
        <taxon>Eurotiales</taxon>
        <taxon>Aspergillaceae</taxon>
        <taxon>Aspergillus</taxon>
        <taxon>Aspergillus subgen. Circumdati</taxon>
    </lineage>
</organism>
<comment type="subcellular location">
    <subcellularLocation>
        <location evidence="1">Membrane</location>
        <topology evidence="1">Multi-pass membrane protein</topology>
    </subcellularLocation>
</comment>
<evidence type="ECO:0000313" key="10">
    <source>
        <dbReference type="Proteomes" id="UP000541154"/>
    </source>
</evidence>
<dbReference type="OrthoDB" id="4329349at2759"/>
<accession>A0A5N7C1R7</accession>
<evidence type="ECO:0000256" key="5">
    <source>
        <dbReference type="ARBA" id="ARBA00038359"/>
    </source>
</evidence>
<feature type="transmembrane region" description="Helical" evidence="6">
    <location>
        <begin position="130"/>
        <end position="152"/>
    </location>
</feature>
<evidence type="ECO:0000256" key="1">
    <source>
        <dbReference type="ARBA" id="ARBA00004141"/>
    </source>
</evidence>
<protein>
    <recommendedName>
        <fullName evidence="7">Rhodopsin domain-containing protein</fullName>
    </recommendedName>
</protein>
<dbReference type="InterPro" id="IPR052337">
    <property type="entry name" value="SAT4-like"/>
</dbReference>
<evidence type="ECO:0000256" key="2">
    <source>
        <dbReference type="ARBA" id="ARBA00022692"/>
    </source>
</evidence>
<dbReference type="PANTHER" id="PTHR33048:SF2">
    <property type="entry name" value="SRPK"/>
    <property type="match status" value="1"/>
</dbReference>
<dbReference type="Proteomes" id="UP000326877">
    <property type="component" value="Unassembled WGS sequence"/>
</dbReference>